<evidence type="ECO:0008006" key="3">
    <source>
        <dbReference type="Google" id="ProtNLM"/>
    </source>
</evidence>
<sequence length="161" mass="18125">MRLIFWFILGFVIFGFSPSLAQEPMHLPIDAKPLVITTPKGKFSYDLEIAFTSEESAAGLMYRIDFPKNRAMLFKFSNMRVIDMWMANTPLPLDMLFINEKGKIVAIAENTVPYSTDIVSSGVPAAFTIELNAGEVNDKQIKENQYVDHPAICNPCEVTQQ</sequence>
<dbReference type="Pfam" id="PF02643">
    <property type="entry name" value="DUF192"/>
    <property type="match status" value="1"/>
</dbReference>
<proteinExistence type="predicted"/>
<dbReference type="Proteomes" id="UP000008952">
    <property type="component" value="Unassembled WGS sequence"/>
</dbReference>
<dbReference type="RefSeq" id="WP_008039578.1">
    <property type="nucleotide sequence ID" value="NZ_JH725147.1"/>
</dbReference>
<comment type="caution">
    <text evidence="1">The sequence shown here is derived from an EMBL/GenBank/DDBJ whole genome shotgun (WGS) entry which is preliminary data.</text>
</comment>
<evidence type="ECO:0000313" key="1">
    <source>
        <dbReference type="EMBL" id="EJF88765.1"/>
    </source>
</evidence>
<organism evidence="1 2">
    <name type="scientific">Bartonella tamiae Th239</name>
    <dbReference type="NCBI Taxonomy" id="1094558"/>
    <lineage>
        <taxon>Bacteria</taxon>
        <taxon>Pseudomonadati</taxon>
        <taxon>Pseudomonadota</taxon>
        <taxon>Alphaproteobacteria</taxon>
        <taxon>Hyphomicrobiales</taxon>
        <taxon>Bartonellaceae</taxon>
        <taxon>Bartonella</taxon>
    </lineage>
</organism>
<dbReference type="AlphaFoldDB" id="J1JW10"/>
<dbReference type="PANTHER" id="PTHR37953">
    <property type="entry name" value="UPF0127 PROTEIN MJ1496"/>
    <property type="match status" value="1"/>
</dbReference>
<dbReference type="STRING" id="1094558.ME5_01316"/>
<evidence type="ECO:0000313" key="2">
    <source>
        <dbReference type="Proteomes" id="UP000008952"/>
    </source>
</evidence>
<keyword evidence="2" id="KW-1185">Reference proteome</keyword>
<name>J1JW10_9HYPH</name>
<dbReference type="eggNOG" id="COG1430">
    <property type="taxonomic scope" value="Bacteria"/>
</dbReference>
<dbReference type="HOGENOM" id="CLU_097039_2_1_5"/>
<protein>
    <recommendedName>
        <fullName evidence="3">DUF192 domain-containing protein</fullName>
    </recommendedName>
</protein>
<dbReference type="OrthoDB" id="9808290at2"/>
<dbReference type="PATRIC" id="fig|1094558.3.peg.1417"/>
<dbReference type="InterPro" id="IPR038695">
    <property type="entry name" value="Saro_0823-like_sf"/>
</dbReference>
<dbReference type="InterPro" id="IPR003795">
    <property type="entry name" value="DUF192"/>
</dbReference>
<reference evidence="1 2" key="1">
    <citation type="submission" date="2012-03" db="EMBL/GenBank/DDBJ databases">
        <title>The Genome Sequence of Bartonella tamiae Th239.</title>
        <authorList>
            <consortium name="The Broad Institute Genome Sequencing Platform"/>
            <consortium name="The Broad Institute Genome Sequencing Center for Infectious Disease"/>
            <person name="Feldgarden M."/>
            <person name="Kirby J."/>
            <person name="Kosoy M."/>
            <person name="Birtles R."/>
            <person name="Probert W.S."/>
            <person name="Chiaraviglio L."/>
            <person name="Young S.K."/>
            <person name="Zeng Q."/>
            <person name="Gargeya S."/>
            <person name="Fitzgerald M."/>
            <person name="Haas B."/>
            <person name="Abouelleil A."/>
            <person name="Alvarado L."/>
            <person name="Arachchi H.M."/>
            <person name="Berlin A."/>
            <person name="Chapman S.B."/>
            <person name="Gearin G."/>
            <person name="Goldberg J."/>
            <person name="Griggs A."/>
            <person name="Gujja S."/>
            <person name="Hansen M."/>
            <person name="Heiman D."/>
            <person name="Howarth C."/>
            <person name="Larimer J."/>
            <person name="Lui A."/>
            <person name="MacDonald P.J.P."/>
            <person name="McCowen C."/>
            <person name="Montmayeur A."/>
            <person name="Murphy C."/>
            <person name="Neiman D."/>
            <person name="Pearson M."/>
            <person name="Priest M."/>
            <person name="Roberts A."/>
            <person name="Saif S."/>
            <person name="Shea T."/>
            <person name="Sisk P."/>
            <person name="Stolte C."/>
            <person name="Sykes S."/>
            <person name="Wortman J."/>
            <person name="Nusbaum C."/>
            <person name="Birren B."/>
        </authorList>
    </citation>
    <scope>NUCLEOTIDE SEQUENCE [LARGE SCALE GENOMIC DNA]</scope>
    <source>
        <strain evidence="1 2">Th239</strain>
    </source>
</reference>
<dbReference type="Gene3D" id="2.60.120.1140">
    <property type="entry name" value="Protein of unknown function DUF192"/>
    <property type="match status" value="1"/>
</dbReference>
<dbReference type="EMBL" id="AIMB01000008">
    <property type="protein sequence ID" value="EJF88765.1"/>
    <property type="molecule type" value="Genomic_DNA"/>
</dbReference>
<gene>
    <name evidence="1" type="ORF">ME5_01316</name>
</gene>
<accession>J1JW10</accession>
<dbReference type="PANTHER" id="PTHR37953:SF1">
    <property type="entry name" value="UPF0127 PROTEIN MJ1496"/>
    <property type="match status" value="1"/>
</dbReference>